<dbReference type="InterPro" id="IPR002397">
    <property type="entry name" value="Cyt_P450_B"/>
</dbReference>
<dbReference type="EC" id="1.14.-.-" evidence="8"/>
<dbReference type="InterPro" id="IPR001128">
    <property type="entry name" value="Cyt_P450"/>
</dbReference>
<dbReference type="Gene3D" id="1.10.630.10">
    <property type="entry name" value="Cytochrome P450"/>
    <property type="match status" value="1"/>
</dbReference>
<dbReference type="PANTHER" id="PTHR46696:SF1">
    <property type="entry name" value="CYTOCHROME P450 YJIB-RELATED"/>
    <property type="match status" value="1"/>
</dbReference>
<organism evidence="8 9">
    <name type="scientific">Streptomyces davaonensis (strain DSM 101723 / JCM 4913 / KCC S-0913 / 768)</name>
    <dbReference type="NCBI Taxonomy" id="1214101"/>
    <lineage>
        <taxon>Bacteria</taxon>
        <taxon>Bacillati</taxon>
        <taxon>Actinomycetota</taxon>
        <taxon>Actinomycetes</taxon>
        <taxon>Kitasatosporales</taxon>
        <taxon>Streptomycetaceae</taxon>
        <taxon>Streptomyces</taxon>
    </lineage>
</organism>
<dbReference type="KEGG" id="sdv:BN159_0216"/>
<dbReference type="STRING" id="1214101.BN159_0216"/>
<keyword evidence="2 7" id="KW-0349">Heme</keyword>
<dbReference type="GO" id="GO:0005506">
    <property type="term" value="F:iron ion binding"/>
    <property type="evidence" value="ECO:0007669"/>
    <property type="project" value="InterPro"/>
</dbReference>
<dbReference type="CDD" id="cd11029">
    <property type="entry name" value="CYP107-like"/>
    <property type="match status" value="1"/>
</dbReference>
<evidence type="ECO:0000256" key="6">
    <source>
        <dbReference type="ARBA" id="ARBA00023033"/>
    </source>
</evidence>
<comment type="similarity">
    <text evidence="1 7">Belongs to the cytochrome P450 family.</text>
</comment>
<evidence type="ECO:0000313" key="8">
    <source>
        <dbReference type="EMBL" id="CCK24595.1"/>
    </source>
</evidence>
<keyword evidence="9" id="KW-1185">Reference proteome</keyword>
<dbReference type="eggNOG" id="COG2124">
    <property type="taxonomic scope" value="Bacteria"/>
</dbReference>
<dbReference type="PATRIC" id="fig|1214101.3.peg.215"/>
<dbReference type="HOGENOM" id="CLU_033716_1_0_11"/>
<dbReference type="GO" id="GO:0020037">
    <property type="term" value="F:heme binding"/>
    <property type="evidence" value="ECO:0007669"/>
    <property type="project" value="InterPro"/>
</dbReference>
<dbReference type="FunFam" id="1.10.630.10:FF:000018">
    <property type="entry name" value="Cytochrome P450 monooxygenase"/>
    <property type="match status" value="1"/>
</dbReference>
<sequence>MSPHEQCLYEDGRVNLGPAFKADAPGQYARLRDRGPIHPAHFHLGLRGWVVVGYDLAREALTHPGLLKDSTPAAEALTAAGYVLNKPSVGLGAQMLEADPPEHGRLRRLASAAFTARRTAELAPRVEQIAHDLIDALPAAGETDLVEAFNAPLPTTVIAELFGIPEEHHADFRRWSSYALQVASPEHRPALAGLHALLADLIAAKRRDPRDDLLSALVGVRDEQDGRLSEEELVGTAMMLVVAGHESTVNLLGNATLALLRHPDQLRRLRERPELLPGAVEEFLRYDTSVERSTSRYAAYDLELGGVRIPRGGIVVVALGSAGHDAPQAEDTDPSVLDVSRPGARHLAFGHGIHHCLGAPLARLETAIGLRTLLSRVPELELAVPVDSLEWIGSGIIRGVRSLPVRYRLA</sequence>
<dbReference type="Pfam" id="PF00067">
    <property type="entry name" value="p450"/>
    <property type="match status" value="1"/>
</dbReference>
<dbReference type="PRINTS" id="PR00359">
    <property type="entry name" value="BP450"/>
</dbReference>
<keyword evidence="6 7" id="KW-0503">Monooxygenase</keyword>
<evidence type="ECO:0000256" key="2">
    <source>
        <dbReference type="ARBA" id="ARBA00022617"/>
    </source>
</evidence>
<dbReference type="PROSITE" id="PS00086">
    <property type="entry name" value="CYTOCHROME_P450"/>
    <property type="match status" value="1"/>
</dbReference>
<dbReference type="OrthoDB" id="4156795at2"/>
<gene>
    <name evidence="8" type="ORF">BN159_0216</name>
</gene>
<evidence type="ECO:0000256" key="4">
    <source>
        <dbReference type="ARBA" id="ARBA00023002"/>
    </source>
</evidence>
<dbReference type="RefSeq" id="WP_015655000.1">
    <property type="nucleotide sequence ID" value="NC_020504.1"/>
</dbReference>
<dbReference type="InterPro" id="IPR017972">
    <property type="entry name" value="Cyt_P450_CS"/>
</dbReference>
<keyword evidence="3 7" id="KW-0479">Metal-binding</keyword>
<evidence type="ECO:0000256" key="3">
    <source>
        <dbReference type="ARBA" id="ARBA00022723"/>
    </source>
</evidence>
<evidence type="ECO:0000313" key="9">
    <source>
        <dbReference type="Proteomes" id="UP000008043"/>
    </source>
</evidence>
<dbReference type="GO" id="GO:0004497">
    <property type="term" value="F:monooxygenase activity"/>
    <property type="evidence" value="ECO:0007669"/>
    <property type="project" value="UniProtKB-KW"/>
</dbReference>
<dbReference type="Proteomes" id="UP000008043">
    <property type="component" value="Chromosome"/>
</dbReference>
<dbReference type="PANTHER" id="PTHR46696">
    <property type="entry name" value="P450, PUTATIVE (EUROFUNG)-RELATED"/>
    <property type="match status" value="1"/>
</dbReference>
<evidence type="ECO:0000256" key="7">
    <source>
        <dbReference type="RuleBase" id="RU000461"/>
    </source>
</evidence>
<proteinExistence type="inferred from homology"/>
<dbReference type="GO" id="GO:0016705">
    <property type="term" value="F:oxidoreductase activity, acting on paired donors, with incorporation or reduction of molecular oxygen"/>
    <property type="evidence" value="ECO:0007669"/>
    <property type="project" value="InterPro"/>
</dbReference>
<dbReference type="AlphaFoldDB" id="K4QUW9"/>
<name>K4QUW9_STRDJ</name>
<reference evidence="8 9" key="1">
    <citation type="journal article" date="2012" name="J. Bacteriol.">
        <title>Genome sequence of the bacterium Streptomyces davawensis JCM 4913 and heterologous production of the unique antibiotic roseoflavin.</title>
        <authorList>
            <person name="Jankowitsch F."/>
            <person name="Schwarz J."/>
            <person name="Ruckert C."/>
            <person name="Gust B."/>
            <person name="Szczepanowski R."/>
            <person name="Blom J."/>
            <person name="Pelzer S."/>
            <person name="Kalinowski J."/>
            <person name="Mack M."/>
        </authorList>
    </citation>
    <scope>NUCLEOTIDE SEQUENCE [LARGE SCALE GENOMIC DNA]</scope>
    <source>
        <strain evidence="9">DSM 101723 / JCM 4913 / KCC S-0913 / 768</strain>
    </source>
</reference>
<dbReference type="EMBL" id="HE971709">
    <property type="protein sequence ID" value="CCK24595.1"/>
    <property type="molecule type" value="Genomic_DNA"/>
</dbReference>
<evidence type="ECO:0000256" key="1">
    <source>
        <dbReference type="ARBA" id="ARBA00010617"/>
    </source>
</evidence>
<dbReference type="InterPro" id="IPR036396">
    <property type="entry name" value="Cyt_P450_sf"/>
</dbReference>
<dbReference type="SUPFAM" id="SSF48264">
    <property type="entry name" value="Cytochrome P450"/>
    <property type="match status" value="1"/>
</dbReference>
<evidence type="ECO:0000256" key="5">
    <source>
        <dbReference type="ARBA" id="ARBA00023004"/>
    </source>
</evidence>
<keyword evidence="4 7" id="KW-0560">Oxidoreductase</keyword>
<accession>K4QUW9</accession>
<keyword evidence="5 7" id="KW-0408">Iron</keyword>
<protein>
    <submittedName>
        <fullName evidence="8">Cytochrome P450</fullName>
        <ecNumber evidence="8">1.14.-.-</ecNumber>
    </submittedName>
</protein>